<evidence type="ECO:0000256" key="2">
    <source>
        <dbReference type="ARBA" id="ARBA00022840"/>
    </source>
</evidence>
<dbReference type="OrthoDB" id="10248520at2759"/>
<feature type="non-terminal residue" evidence="4">
    <location>
        <position position="119"/>
    </location>
</feature>
<dbReference type="InterPro" id="IPR002423">
    <property type="entry name" value="Cpn60/GroEL/TCP-1"/>
</dbReference>
<evidence type="ECO:0000313" key="5">
    <source>
        <dbReference type="Proteomes" id="UP000023152"/>
    </source>
</evidence>
<evidence type="ECO:0000313" key="4">
    <source>
        <dbReference type="EMBL" id="ETO20215.1"/>
    </source>
</evidence>
<name>X6N1R4_RETFI</name>
<sequence length="119" mass="13515">MQKLHPQTIIRGWRLAIDVAIKALEESTIDNSKDPELFRKDLVNVAKTTLSSKIVVGDIDFFANLCVDAVLRLHDKTDLEMITVIKKPGGAMRDSYLDDGFILDKHFGLGQKTRWEKVF</sequence>
<evidence type="ECO:0000256" key="1">
    <source>
        <dbReference type="ARBA" id="ARBA00022741"/>
    </source>
</evidence>
<dbReference type="Proteomes" id="UP000023152">
    <property type="component" value="Unassembled WGS sequence"/>
</dbReference>
<reference evidence="4 5" key="1">
    <citation type="journal article" date="2013" name="Curr. Biol.">
        <title>The Genome of the Foraminiferan Reticulomyxa filosa.</title>
        <authorList>
            <person name="Glockner G."/>
            <person name="Hulsmann N."/>
            <person name="Schleicher M."/>
            <person name="Noegel A.A."/>
            <person name="Eichinger L."/>
            <person name="Gallinger C."/>
            <person name="Pawlowski J."/>
            <person name="Sierra R."/>
            <person name="Euteneuer U."/>
            <person name="Pillet L."/>
            <person name="Moustafa A."/>
            <person name="Platzer M."/>
            <person name="Groth M."/>
            <person name="Szafranski K."/>
            <person name="Schliwa M."/>
        </authorList>
    </citation>
    <scope>NUCLEOTIDE SEQUENCE [LARGE SCALE GENOMIC DNA]</scope>
</reference>
<dbReference type="GO" id="GO:0005524">
    <property type="term" value="F:ATP binding"/>
    <property type="evidence" value="ECO:0007669"/>
    <property type="project" value="UniProtKB-KW"/>
</dbReference>
<dbReference type="Gene3D" id="3.30.260.10">
    <property type="entry name" value="TCP-1-like chaperonin intermediate domain"/>
    <property type="match status" value="1"/>
</dbReference>
<evidence type="ECO:0000256" key="3">
    <source>
        <dbReference type="ARBA" id="ARBA00023186"/>
    </source>
</evidence>
<dbReference type="GO" id="GO:0140662">
    <property type="term" value="F:ATP-dependent protein folding chaperone"/>
    <property type="evidence" value="ECO:0007669"/>
    <property type="project" value="InterPro"/>
</dbReference>
<dbReference type="Pfam" id="PF00118">
    <property type="entry name" value="Cpn60_TCP1"/>
    <property type="match status" value="1"/>
</dbReference>
<organism evidence="4 5">
    <name type="scientific">Reticulomyxa filosa</name>
    <dbReference type="NCBI Taxonomy" id="46433"/>
    <lineage>
        <taxon>Eukaryota</taxon>
        <taxon>Sar</taxon>
        <taxon>Rhizaria</taxon>
        <taxon>Retaria</taxon>
        <taxon>Foraminifera</taxon>
        <taxon>Monothalamids</taxon>
        <taxon>Reticulomyxidae</taxon>
        <taxon>Reticulomyxa</taxon>
    </lineage>
</organism>
<keyword evidence="5" id="KW-1185">Reference proteome</keyword>
<proteinExistence type="predicted"/>
<dbReference type="SUPFAM" id="SSF54849">
    <property type="entry name" value="GroEL-intermediate domain like"/>
    <property type="match status" value="1"/>
</dbReference>
<accession>X6N1R4</accession>
<protein>
    <submittedName>
        <fullName evidence="4">T-complex protein 1, beta subunit</fullName>
    </submittedName>
</protein>
<comment type="caution">
    <text evidence="4">The sequence shown here is derived from an EMBL/GenBank/DDBJ whole genome shotgun (WGS) entry which is preliminary data.</text>
</comment>
<keyword evidence="2" id="KW-0067">ATP-binding</keyword>
<keyword evidence="3" id="KW-0143">Chaperone</keyword>
<dbReference type="AlphaFoldDB" id="X6N1R4"/>
<dbReference type="InterPro" id="IPR017998">
    <property type="entry name" value="Chaperone_TCP-1"/>
</dbReference>
<dbReference type="PANTHER" id="PTHR11353">
    <property type="entry name" value="CHAPERONIN"/>
    <property type="match status" value="1"/>
</dbReference>
<dbReference type="InterPro" id="IPR027410">
    <property type="entry name" value="TCP-1-like_intermed_sf"/>
</dbReference>
<dbReference type="EMBL" id="ASPP01012835">
    <property type="protein sequence ID" value="ETO20215.1"/>
    <property type="molecule type" value="Genomic_DNA"/>
</dbReference>
<gene>
    <name evidence="4" type="ORF">RFI_17002</name>
</gene>
<keyword evidence="1" id="KW-0547">Nucleotide-binding</keyword>